<keyword evidence="3" id="KW-1185">Reference proteome</keyword>
<dbReference type="KEGG" id="lcre:Pla8534_20480"/>
<dbReference type="InterPro" id="IPR014710">
    <property type="entry name" value="RmlC-like_jellyroll"/>
</dbReference>
<dbReference type="AlphaFoldDB" id="A0A518DQZ1"/>
<dbReference type="Gene3D" id="2.60.120.10">
    <property type="entry name" value="Jelly Rolls"/>
    <property type="match status" value="1"/>
</dbReference>
<reference evidence="2 3" key="1">
    <citation type="submission" date="2019-02" db="EMBL/GenBank/DDBJ databases">
        <title>Deep-cultivation of Planctomycetes and their phenomic and genomic characterization uncovers novel biology.</title>
        <authorList>
            <person name="Wiegand S."/>
            <person name="Jogler M."/>
            <person name="Boedeker C."/>
            <person name="Pinto D."/>
            <person name="Vollmers J."/>
            <person name="Rivas-Marin E."/>
            <person name="Kohn T."/>
            <person name="Peeters S.H."/>
            <person name="Heuer A."/>
            <person name="Rast P."/>
            <person name="Oberbeckmann S."/>
            <person name="Bunk B."/>
            <person name="Jeske O."/>
            <person name="Meyerdierks A."/>
            <person name="Storesund J.E."/>
            <person name="Kallscheuer N."/>
            <person name="Luecker S."/>
            <person name="Lage O.M."/>
            <person name="Pohl T."/>
            <person name="Merkel B.J."/>
            <person name="Hornburger P."/>
            <person name="Mueller R.-W."/>
            <person name="Bruemmer F."/>
            <person name="Labrenz M."/>
            <person name="Spormann A.M."/>
            <person name="Op den Camp H."/>
            <person name="Overmann J."/>
            <person name="Amann R."/>
            <person name="Jetten M.S.M."/>
            <person name="Mascher T."/>
            <person name="Medema M.H."/>
            <person name="Devos D.P."/>
            <person name="Kaster A.-K."/>
            <person name="Ovreas L."/>
            <person name="Rohde M."/>
            <person name="Galperin M.Y."/>
            <person name="Jogler C."/>
        </authorList>
    </citation>
    <scope>NUCLEOTIDE SEQUENCE [LARGE SCALE GENOMIC DNA]</scope>
    <source>
        <strain evidence="2 3">Pla85_3_4</strain>
    </source>
</reference>
<dbReference type="Pfam" id="PF07883">
    <property type="entry name" value="Cupin_2"/>
    <property type="match status" value="1"/>
</dbReference>
<dbReference type="OrthoDB" id="8265259at2"/>
<sequence>MAVTHAQAGEIIDISPLGPHLHAASTMALVKTDAMEVLRLVLPAGKQIAPHAARGEITVQCLEGKVAFEARGAEHELTAGKLLYLAAAEVHALRAIEDSSLLVTILLSSKAAAKTA</sequence>
<name>A0A518DQZ1_9BACT</name>
<dbReference type="PANTHER" id="PTHR37694:SF1">
    <property type="entry name" value="SLR8022 PROTEIN"/>
    <property type="match status" value="1"/>
</dbReference>
<evidence type="ECO:0000313" key="3">
    <source>
        <dbReference type="Proteomes" id="UP000317648"/>
    </source>
</evidence>
<dbReference type="SUPFAM" id="SSF51182">
    <property type="entry name" value="RmlC-like cupins"/>
    <property type="match status" value="1"/>
</dbReference>
<gene>
    <name evidence="2" type="ORF">Pla8534_20480</name>
</gene>
<evidence type="ECO:0000313" key="2">
    <source>
        <dbReference type="EMBL" id="QDU94260.1"/>
    </source>
</evidence>
<dbReference type="EMBL" id="CP036433">
    <property type="protein sequence ID" value="QDU94260.1"/>
    <property type="molecule type" value="Genomic_DNA"/>
</dbReference>
<organism evidence="2 3">
    <name type="scientific">Lignipirellula cremea</name>
    <dbReference type="NCBI Taxonomy" id="2528010"/>
    <lineage>
        <taxon>Bacteria</taxon>
        <taxon>Pseudomonadati</taxon>
        <taxon>Planctomycetota</taxon>
        <taxon>Planctomycetia</taxon>
        <taxon>Pirellulales</taxon>
        <taxon>Pirellulaceae</taxon>
        <taxon>Lignipirellula</taxon>
    </lineage>
</organism>
<feature type="domain" description="Cupin type-2" evidence="1">
    <location>
        <begin position="41"/>
        <end position="102"/>
    </location>
</feature>
<evidence type="ECO:0000259" key="1">
    <source>
        <dbReference type="Pfam" id="PF07883"/>
    </source>
</evidence>
<dbReference type="InterPro" id="IPR013096">
    <property type="entry name" value="Cupin_2"/>
</dbReference>
<accession>A0A518DQZ1</accession>
<dbReference type="PANTHER" id="PTHR37694">
    <property type="entry name" value="SLR8022 PROTEIN"/>
    <property type="match status" value="1"/>
</dbReference>
<dbReference type="CDD" id="cd02230">
    <property type="entry name" value="cupin_HP0902-like"/>
    <property type="match status" value="1"/>
</dbReference>
<dbReference type="Proteomes" id="UP000317648">
    <property type="component" value="Chromosome"/>
</dbReference>
<protein>
    <submittedName>
        <fullName evidence="2">Cupin domain protein</fullName>
    </submittedName>
</protein>
<proteinExistence type="predicted"/>
<dbReference type="RefSeq" id="WP_145052367.1">
    <property type="nucleotide sequence ID" value="NZ_CP036433.1"/>
</dbReference>
<dbReference type="InterPro" id="IPR011051">
    <property type="entry name" value="RmlC_Cupin_sf"/>
</dbReference>